<evidence type="ECO:0000256" key="4">
    <source>
        <dbReference type="ARBA" id="ARBA00022989"/>
    </source>
</evidence>
<feature type="transmembrane region" description="Helical" evidence="7">
    <location>
        <begin position="127"/>
        <end position="148"/>
    </location>
</feature>
<dbReference type="GO" id="GO:0005886">
    <property type="term" value="C:plasma membrane"/>
    <property type="evidence" value="ECO:0007669"/>
    <property type="project" value="UniProtKB-SubCell"/>
</dbReference>
<evidence type="ECO:0000256" key="3">
    <source>
        <dbReference type="ARBA" id="ARBA00022692"/>
    </source>
</evidence>
<dbReference type="EMBL" id="MCIF01000002">
    <property type="protein sequence ID" value="RAQ95562.1"/>
    <property type="molecule type" value="Genomic_DNA"/>
</dbReference>
<feature type="compositionally biased region" description="Basic and acidic residues" evidence="6">
    <location>
        <begin position="35"/>
        <end position="46"/>
    </location>
</feature>
<feature type="transmembrane region" description="Helical" evidence="7">
    <location>
        <begin position="286"/>
        <end position="308"/>
    </location>
</feature>
<keyword evidence="4 7" id="KW-1133">Transmembrane helix</keyword>
<dbReference type="Pfam" id="PF13440">
    <property type="entry name" value="Polysacc_synt_3"/>
    <property type="match status" value="1"/>
</dbReference>
<keyword evidence="9" id="KW-1185">Reference proteome</keyword>
<sequence>MKRFYTGQLTSEASQLDRSAADQPVPLATLQEGLGRQDGDQRDDPPPSHPPVAEVVSASISSANTVSDSSSAISSEHSRAEGEARHLLRRTPISYLLNQAYGLWFFLSSFILTLIITRAFVNSHELYGVYAVAMSAFNTIAYIVAFGLEDATTTYVPRVLAEHGQPAAAALIRRLLLLRSLTLVLCMGVMLFALPALAWPFSLLPSSWTWASDLANGLRNPQLLRHITPIAFYVLGNGIFSLQTAVCASFMRMRLVFVIGSLSQLVQLPLSYLVLRLGGSVDGLLWMQALVSLASAAAFLIWQAPLLLQRGAGYHQPLKPVIRLGLSAWLTNLVSGALLKQTVIILLGSFAVPLAEIGYFNLSYQLGHTASLLMVTGFGGVAGSALAAAFVGQNYARLARSWQALIKIETLLAAPVLVFSFFNASLIAHLLYQGYEPVGPLLALFLIFQILIRTLGTSIHQSTLYVVGRAWQVVLGQWISLLSLIILGVVLIPSWGPAGALIADGLAQIIGGALLLGFLWRLLPERYPLSYTLRLLLALALAAIPSLLLRPHNFPTLTLAGFIYLIGAALLLLLIRPLTQEDLMLLRSLHPRLASYLRPFAHTRRRTGAQAASDNAP</sequence>
<reference evidence="8 9" key="1">
    <citation type="submission" date="2016-08" db="EMBL/GenBank/DDBJ databases">
        <title>Analysis of Carbohydrate Active Enzymes in Thermogemmatispora T81 Reveals Carbohydrate Degradation Ability.</title>
        <authorList>
            <person name="Tomazini A."/>
            <person name="Lal S."/>
            <person name="Stott M."/>
            <person name="Henrissat B."/>
            <person name="Polikarpov I."/>
            <person name="Sparling R."/>
            <person name="Levin D.B."/>
        </authorList>
    </citation>
    <scope>NUCLEOTIDE SEQUENCE [LARGE SCALE GENOMIC DNA]</scope>
    <source>
        <strain evidence="8 9">T81</strain>
    </source>
</reference>
<comment type="caution">
    <text evidence="8">The sequence shown here is derived from an EMBL/GenBank/DDBJ whole genome shotgun (WGS) entry which is preliminary data.</text>
</comment>
<dbReference type="Proteomes" id="UP000248706">
    <property type="component" value="Unassembled WGS sequence"/>
</dbReference>
<gene>
    <name evidence="8" type="ORF">A4R35_08445</name>
</gene>
<feature type="transmembrane region" description="Helical" evidence="7">
    <location>
        <begin position="411"/>
        <end position="432"/>
    </location>
</feature>
<evidence type="ECO:0000256" key="1">
    <source>
        <dbReference type="ARBA" id="ARBA00004651"/>
    </source>
</evidence>
<keyword evidence="3 7" id="KW-0812">Transmembrane</keyword>
<feature type="transmembrane region" description="Helical" evidence="7">
    <location>
        <begin position="438"/>
        <end position="459"/>
    </location>
</feature>
<dbReference type="InterPro" id="IPR050833">
    <property type="entry name" value="Poly_Biosynth_Transport"/>
</dbReference>
<dbReference type="PANTHER" id="PTHR30250">
    <property type="entry name" value="PST FAMILY PREDICTED COLANIC ACID TRANSPORTER"/>
    <property type="match status" value="1"/>
</dbReference>
<evidence type="ECO:0000256" key="6">
    <source>
        <dbReference type="SAM" id="MobiDB-lite"/>
    </source>
</evidence>
<accession>A0A328VHI6</accession>
<feature type="transmembrane region" description="Helical" evidence="7">
    <location>
        <begin position="498"/>
        <end position="519"/>
    </location>
</feature>
<comment type="subcellular location">
    <subcellularLocation>
        <location evidence="1">Cell membrane</location>
        <topology evidence="1">Multi-pass membrane protein</topology>
    </subcellularLocation>
</comment>
<name>A0A328VHI6_9CHLR</name>
<protein>
    <submittedName>
        <fullName evidence="8">Uncharacterized protein</fullName>
    </submittedName>
</protein>
<evidence type="ECO:0000256" key="7">
    <source>
        <dbReference type="SAM" id="Phobius"/>
    </source>
</evidence>
<evidence type="ECO:0000256" key="2">
    <source>
        <dbReference type="ARBA" id="ARBA00022475"/>
    </source>
</evidence>
<evidence type="ECO:0000313" key="9">
    <source>
        <dbReference type="Proteomes" id="UP000248706"/>
    </source>
</evidence>
<keyword evidence="2" id="KW-1003">Cell membrane</keyword>
<feature type="transmembrane region" description="Helical" evidence="7">
    <location>
        <begin position="329"/>
        <end position="352"/>
    </location>
</feature>
<organism evidence="8 9">
    <name type="scientific">Thermogemmatispora tikiterensis</name>
    <dbReference type="NCBI Taxonomy" id="1825093"/>
    <lineage>
        <taxon>Bacteria</taxon>
        <taxon>Bacillati</taxon>
        <taxon>Chloroflexota</taxon>
        <taxon>Ktedonobacteria</taxon>
        <taxon>Thermogemmatisporales</taxon>
        <taxon>Thermogemmatisporaceae</taxon>
        <taxon>Thermogemmatispora</taxon>
    </lineage>
</organism>
<dbReference type="AlphaFoldDB" id="A0A328VHI6"/>
<feature type="transmembrane region" description="Helical" evidence="7">
    <location>
        <begin position="223"/>
        <end position="243"/>
    </location>
</feature>
<feature type="transmembrane region" description="Helical" evidence="7">
    <location>
        <begin position="95"/>
        <end position="121"/>
    </location>
</feature>
<feature type="transmembrane region" description="Helical" evidence="7">
    <location>
        <begin position="531"/>
        <end position="548"/>
    </location>
</feature>
<evidence type="ECO:0000313" key="8">
    <source>
        <dbReference type="EMBL" id="RAQ95562.1"/>
    </source>
</evidence>
<feature type="transmembrane region" description="Helical" evidence="7">
    <location>
        <begin position="471"/>
        <end position="492"/>
    </location>
</feature>
<keyword evidence="5 7" id="KW-0472">Membrane</keyword>
<feature type="transmembrane region" description="Helical" evidence="7">
    <location>
        <begin position="372"/>
        <end position="391"/>
    </location>
</feature>
<feature type="region of interest" description="Disordered" evidence="6">
    <location>
        <begin position="1"/>
        <end position="51"/>
    </location>
</feature>
<proteinExistence type="predicted"/>
<feature type="transmembrane region" description="Helical" evidence="7">
    <location>
        <begin position="554"/>
        <end position="575"/>
    </location>
</feature>
<dbReference type="PANTHER" id="PTHR30250:SF11">
    <property type="entry name" value="O-ANTIGEN TRANSPORTER-RELATED"/>
    <property type="match status" value="1"/>
</dbReference>
<feature type="transmembrane region" description="Helical" evidence="7">
    <location>
        <begin position="181"/>
        <end position="203"/>
    </location>
</feature>
<feature type="transmembrane region" description="Helical" evidence="7">
    <location>
        <begin position="255"/>
        <end position="274"/>
    </location>
</feature>
<feature type="compositionally biased region" description="Polar residues" evidence="6">
    <location>
        <begin position="7"/>
        <end position="17"/>
    </location>
</feature>
<evidence type="ECO:0000256" key="5">
    <source>
        <dbReference type="ARBA" id="ARBA00023136"/>
    </source>
</evidence>